<dbReference type="RefSeq" id="WP_353547093.1">
    <property type="nucleotide sequence ID" value="NZ_JAGKSB010000008.1"/>
</dbReference>
<protein>
    <submittedName>
        <fullName evidence="2">TIM barrel protein</fullName>
    </submittedName>
</protein>
<dbReference type="Gene3D" id="3.20.20.150">
    <property type="entry name" value="Divalent-metal-dependent TIM barrel enzymes"/>
    <property type="match status" value="1"/>
</dbReference>
<dbReference type="SUPFAM" id="SSF51658">
    <property type="entry name" value="Xylose isomerase-like"/>
    <property type="match status" value="1"/>
</dbReference>
<dbReference type="InterPro" id="IPR019546">
    <property type="entry name" value="TAT_signal_bac_arc"/>
</dbReference>
<feature type="domain" description="Xylose isomerase-like TIM barrel" evidence="1">
    <location>
        <begin position="63"/>
        <end position="284"/>
    </location>
</feature>
<dbReference type="InterPro" id="IPR006311">
    <property type="entry name" value="TAT_signal"/>
</dbReference>
<comment type="caution">
    <text evidence="2">The sequence shown here is derived from an EMBL/GenBank/DDBJ whole genome shotgun (WGS) entry which is preliminary data.</text>
</comment>
<dbReference type="PANTHER" id="PTHR12110:SF53">
    <property type="entry name" value="BLR5974 PROTEIN"/>
    <property type="match status" value="1"/>
</dbReference>
<proteinExistence type="predicted"/>
<dbReference type="Proteomes" id="UP000679691">
    <property type="component" value="Unassembled WGS sequence"/>
</dbReference>
<gene>
    <name evidence="2" type="ORF">J5U18_08480</name>
</gene>
<dbReference type="InterPro" id="IPR050312">
    <property type="entry name" value="IolE/XylAMocC-like"/>
</dbReference>
<dbReference type="AlphaFoldDB" id="A0A8T4H9Z1"/>
<evidence type="ECO:0000259" key="1">
    <source>
        <dbReference type="Pfam" id="PF01261"/>
    </source>
</evidence>
<sequence>MNSRRDFLKNLALATAGLAIAPNLDVFAAAKKGWFDISLAEWSLHRTIGKGELKNIDFPELSAKKFGIYGVEYVNSFFKDKATDMTYLKDLKHRAKDNGVRNVLIMIDGEGFLGDEDESRRLKAVENHYKWIDAANFLGCTSVRVNAAGKGTPQEVKERVVKSLSTLSDYGKKGKINVIVENHGGISSHGDWLSDVLKTVGKKNCGALPDFGNFYEYDRYQGMADLLPYAKGLSAKSHDFTPDGQEHKIDYTRIMKMARESGYKGYVGIEYEGSRLSEADGIMATKKLLDQIKAQIA</sequence>
<dbReference type="PROSITE" id="PS51318">
    <property type="entry name" value="TAT"/>
    <property type="match status" value="1"/>
</dbReference>
<dbReference type="EMBL" id="JAGKSB010000008">
    <property type="protein sequence ID" value="MBP3943594.1"/>
    <property type="molecule type" value="Genomic_DNA"/>
</dbReference>
<name>A0A8T4H9Z1_9SPHI</name>
<organism evidence="2 3">
    <name type="scientific">Rhinopithecimicrobium faecis</name>
    <dbReference type="NCBI Taxonomy" id="2820698"/>
    <lineage>
        <taxon>Bacteria</taxon>
        <taxon>Pseudomonadati</taxon>
        <taxon>Bacteroidota</taxon>
        <taxon>Sphingobacteriia</taxon>
        <taxon>Sphingobacteriales</taxon>
        <taxon>Sphingobacteriaceae</taxon>
        <taxon>Rhinopithecimicrobium</taxon>
    </lineage>
</organism>
<evidence type="ECO:0000313" key="3">
    <source>
        <dbReference type="Proteomes" id="UP000679691"/>
    </source>
</evidence>
<dbReference type="NCBIfam" id="TIGR01409">
    <property type="entry name" value="TAT_signal_seq"/>
    <property type="match status" value="1"/>
</dbReference>
<reference evidence="2" key="1">
    <citation type="submission" date="2021-03" db="EMBL/GenBank/DDBJ databases">
        <authorList>
            <person name="Lu T."/>
            <person name="Wang Q."/>
            <person name="Han X."/>
        </authorList>
    </citation>
    <scope>NUCLEOTIDE SEQUENCE</scope>
    <source>
        <strain evidence="2">WQ 2009</strain>
    </source>
</reference>
<dbReference type="InterPro" id="IPR036237">
    <property type="entry name" value="Xyl_isomerase-like_sf"/>
</dbReference>
<dbReference type="Pfam" id="PF01261">
    <property type="entry name" value="AP_endonuc_2"/>
    <property type="match status" value="1"/>
</dbReference>
<dbReference type="PANTHER" id="PTHR12110">
    <property type="entry name" value="HYDROXYPYRUVATE ISOMERASE"/>
    <property type="match status" value="1"/>
</dbReference>
<keyword evidence="3" id="KW-1185">Reference proteome</keyword>
<accession>A0A8T4H9Z1</accession>
<evidence type="ECO:0000313" key="2">
    <source>
        <dbReference type="EMBL" id="MBP3943594.1"/>
    </source>
</evidence>
<dbReference type="InterPro" id="IPR013022">
    <property type="entry name" value="Xyl_isomerase-like_TIM-brl"/>
</dbReference>